<reference evidence="2" key="1">
    <citation type="submission" date="2021-09" db="EMBL/GenBank/DDBJ databases">
        <authorList>
            <consortium name="AG Swart"/>
            <person name="Singh M."/>
            <person name="Singh A."/>
            <person name="Seah K."/>
            <person name="Emmerich C."/>
        </authorList>
    </citation>
    <scope>NUCLEOTIDE SEQUENCE</scope>
    <source>
        <strain evidence="2">ATCC30299</strain>
    </source>
</reference>
<evidence type="ECO:0008006" key="4">
    <source>
        <dbReference type="Google" id="ProtNLM"/>
    </source>
</evidence>
<evidence type="ECO:0000256" key="1">
    <source>
        <dbReference type="ARBA" id="ARBA00022884"/>
    </source>
</evidence>
<dbReference type="Gene3D" id="3.30.110.20">
    <property type="entry name" value="Alba-like domain"/>
    <property type="match status" value="1"/>
</dbReference>
<accession>A0AAU9KGN2</accession>
<keyword evidence="3" id="KW-1185">Reference proteome</keyword>
<name>A0AAU9KGN2_9CILI</name>
<dbReference type="EMBL" id="CAJZBQ010000056">
    <property type="protein sequence ID" value="CAG9333146.1"/>
    <property type="molecule type" value="Genomic_DNA"/>
</dbReference>
<organism evidence="2 3">
    <name type="scientific">Blepharisma stoltei</name>
    <dbReference type="NCBI Taxonomy" id="1481888"/>
    <lineage>
        <taxon>Eukaryota</taxon>
        <taxon>Sar</taxon>
        <taxon>Alveolata</taxon>
        <taxon>Ciliophora</taxon>
        <taxon>Postciliodesmatophora</taxon>
        <taxon>Heterotrichea</taxon>
        <taxon>Heterotrichida</taxon>
        <taxon>Blepharismidae</taxon>
        <taxon>Blepharisma</taxon>
    </lineage>
</organism>
<dbReference type="InterPro" id="IPR036882">
    <property type="entry name" value="Alba-like_dom_sf"/>
</dbReference>
<comment type="caution">
    <text evidence="2">The sequence shown here is derived from an EMBL/GenBank/DDBJ whole genome shotgun (WGS) entry which is preliminary data.</text>
</comment>
<gene>
    <name evidence="2" type="ORF">BSTOLATCC_MIC57965</name>
</gene>
<proteinExistence type="predicted"/>
<dbReference type="SUPFAM" id="SSF82704">
    <property type="entry name" value="AlbA-like"/>
    <property type="match status" value="1"/>
</dbReference>
<dbReference type="GO" id="GO:0003723">
    <property type="term" value="F:RNA binding"/>
    <property type="evidence" value="ECO:0007669"/>
    <property type="project" value="UniProtKB-KW"/>
</dbReference>
<dbReference type="AlphaFoldDB" id="A0AAU9KGN2"/>
<sequence length="107" mass="12023">MESEESIIKVSVRNNPGTYIFEGKEKLKAKGSVSFHAIGGSIVNAVKASDRLVSLGYATLTKFETSCVDEKDFDGKPRKVYKVVLQLARTPEFDNIYEQFEKNKTKK</sequence>
<protein>
    <recommendedName>
        <fullName evidence="4">DNA/RNA-binding protein Alba-like domain-containing protein</fullName>
    </recommendedName>
</protein>
<evidence type="ECO:0000313" key="3">
    <source>
        <dbReference type="Proteomes" id="UP001162131"/>
    </source>
</evidence>
<keyword evidence="1" id="KW-0694">RNA-binding</keyword>
<dbReference type="Proteomes" id="UP001162131">
    <property type="component" value="Unassembled WGS sequence"/>
</dbReference>
<evidence type="ECO:0000313" key="2">
    <source>
        <dbReference type="EMBL" id="CAG9333146.1"/>
    </source>
</evidence>